<protein>
    <recommendedName>
        <fullName evidence="1">PiggyBac transposable element-derived protein domain-containing protein</fullName>
    </recommendedName>
</protein>
<dbReference type="EMBL" id="JARBDR010000918">
    <property type="protein sequence ID" value="KAJ8301309.1"/>
    <property type="molecule type" value="Genomic_DNA"/>
</dbReference>
<evidence type="ECO:0000259" key="1">
    <source>
        <dbReference type="Pfam" id="PF13843"/>
    </source>
</evidence>
<evidence type="ECO:0000313" key="3">
    <source>
        <dbReference type="Proteomes" id="UP001217089"/>
    </source>
</evidence>
<proteinExistence type="predicted"/>
<dbReference type="InterPro" id="IPR029526">
    <property type="entry name" value="PGBD"/>
</dbReference>
<dbReference type="Pfam" id="PF13843">
    <property type="entry name" value="DDE_Tnp_1_7"/>
    <property type="match status" value="2"/>
</dbReference>
<gene>
    <name evidence="2" type="ORF">KUTeg_020296</name>
</gene>
<feature type="domain" description="PiggyBac transposable element-derived protein" evidence="1">
    <location>
        <begin position="34"/>
        <end position="159"/>
    </location>
</feature>
<keyword evidence="3" id="KW-1185">Reference proteome</keyword>
<sequence>MAGLWVRVFPGEEKQRRPFTARPHLMKMPPRDASPIIYFNLLFSMTLLKEIGRQTNSYANNYISKAGNRIARFSRVRSWKKLTLEEFKKFLALFFNMGIKRKPQIIDYWHSHLPSQTTSWFKGIMSRNRFQNILKFLHVADFKRVTEREKRLNMVPIRSQLDSASYKATCSLSLTNPIVQLSTGILIEEDEDTCSLTIKQRNHPGYDPAARIRPLLTYINNRFKQFCVPDRELCVDESLVATKGRTVMQQYIPTKAVKYGINFGCSVRLQQDTFYRW</sequence>
<comment type="caution">
    <text evidence="2">The sequence shown here is derived from an EMBL/GenBank/DDBJ whole genome shotgun (WGS) entry which is preliminary data.</text>
</comment>
<feature type="domain" description="PiggyBac transposable element-derived protein" evidence="1">
    <location>
        <begin position="200"/>
        <end position="269"/>
    </location>
</feature>
<dbReference type="PANTHER" id="PTHR46599">
    <property type="entry name" value="PIGGYBAC TRANSPOSABLE ELEMENT-DERIVED PROTEIN 4"/>
    <property type="match status" value="1"/>
</dbReference>
<dbReference type="Proteomes" id="UP001217089">
    <property type="component" value="Unassembled WGS sequence"/>
</dbReference>
<name>A0ABQ9E7F3_TEGGR</name>
<accession>A0ABQ9E7F3</accession>
<reference evidence="2 3" key="1">
    <citation type="submission" date="2022-12" db="EMBL/GenBank/DDBJ databases">
        <title>Chromosome-level genome of Tegillarca granosa.</title>
        <authorList>
            <person name="Kim J."/>
        </authorList>
    </citation>
    <scope>NUCLEOTIDE SEQUENCE [LARGE SCALE GENOMIC DNA]</scope>
    <source>
        <strain evidence="2">Teg-2019</strain>
        <tissue evidence="2">Adductor muscle</tissue>
    </source>
</reference>
<dbReference type="PANTHER" id="PTHR46599:SF3">
    <property type="entry name" value="PIGGYBAC TRANSPOSABLE ELEMENT-DERIVED PROTEIN 4"/>
    <property type="match status" value="1"/>
</dbReference>
<organism evidence="2 3">
    <name type="scientific">Tegillarca granosa</name>
    <name type="common">Malaysian cockle</name>
    <name type="synonym">Anadara granosa</name>
    <dbReference type="NCBI Taxonomy" id="220873"/>
    <lineage>
        <taxon>Eukaryota</taxon>
        <taxon>Metazoa</taxon>
        <taxon>Spiralia</taxon>
        <taxon>Lophotrochozoa</taxon>
        <taxon>Mollusca</taxon>
        <taxon>Bivalvia</taxon>
        <taxon>Autobranchia</taxon>
        <taxon>Pteriomorphia</taxon>
        <taxon>Arcoida</taxon>
        <taxon>Arcoidea</taxon>
        <taxon>Arcidae</taxon>
        <taxon>Tegillarca</taxon>
    </lineage>
</organism>
<evidence type="ECO:0000313" key="2">
    <source>
        <dbReference type="EMBL" id="KAJ8301309.1"/>
    </source>
</evidence>